<reference evidence="2" key="1">
    <citation type="journal article" date="2014" name="Int. J. Syst. Evol. Microbiol.">
        <title>Complete genome sequence of Corynebacterium casei LMG S-19264T (=DSM 44701T), isolated from a smear-ripened cheese.</title>
        <authorList>
            <consortium name="US DOE Joint Genome Institute (JGI-PGF)"/>
            <person name="Walter F."/>
            <person name="Albersmeier A."/>
            <person name="Kalinowski J."/>
            <person name="Ruckert C."/>
        </authorList>
    </citation>
    <scope>NUCLEOTIDE SEQUENCE</scope>
    <source>
        <strain evidence="2">JCM 4386</strain>
    </source>
</reference>
<comment type="caution">
    <text evidence="2">The sequence shown here is derived from an EMBL/GenBank/DDBJ whole genome shotgun (WGS) entry which is preliminary data.</text>
</comment>
<feature type="region of interest" description="Disordered" evidence="1">
    <location>
        <begin position="169"/>
        <end position="208"/>
    </location>
</feature>
<name>A0A918L299_9ACTN</name>
<dbReference type="EMBL" id="BMTL01000006">
    <property type="protein sequence ID" value="GGR78461.1"/>
    <property type="molecule type" value="Genomic_DNA"/>
</dbReference>
<accession>A0A918L299</accession>
<dbReference type="PROSITE" id="PS51257">
    <property type="entry name" value="PROKAR_LIPOPROTEIN"/>
    <property type="match status" value="1"/>
</dbReference>
<protein>
    <recommendedName>
        <fullName evidence="4">Secreted protein</fullName>
    </recommendedName>
</protein>
<sequence>MPGRCSSVPIMSWTRTLPAALAVCVLLLAGSVGCGSSGARDGGNAASPAPVGKVLDHTDGDGRHYREVAKKGAPEVGVEVQPDAHGGWDVRVKLARFRLSPTGTPREAVTGRGIARLYVDSRWVVDLRSPSYRIPAGYLPHGTHEVTVRLYADDATVWAVEGRAVEATADVTASEQSAAASPGVSPGGSPTGSPSGAPTGSPSGPPSS</sequence>
<organism evidence="2 3">
    <name type="scientific">Streptomyces humidus</name>
    <dbReference type="NCBI Taxonomy" id="52259"/>
    <lineage>
        <taxon>Bacteria</taxon>
        <taxon>Bacillati</taxon>
        <taxon>Actinomycetota</taxon>
        <taxon>Actinomycetes</taxon>
        <taxon>Kitasatosporales</taxon>
        <taxon>Streptomycetaceae</taxon>
        <taxon>Streptomyces</taxon>
    </lineage>
</organism>
<reference evidence="2" key="2">
    <citation type="submission" date="2020-09" db="EMBL/GenBank/DDBJ databases">
        <authorList>
            <person name="Sun Q."/>
            <person name="Ohkuma M."/>
        </authorList>
    </citation>
    <scope>NUCLEOTIDE SEQUENCE</scope>
    <source>
        <strain evidence="2">JCM 4386</strain>
    </source>
</reference>
<dbReference type="Proteomes" id="UP000606194">
    <property type="component" value="Unassembled WGS sequence"/>
</dbReference>
<feature type="compositionally biased region" description="Low complexity" evidence="1">
    <location>
        <begin position="191"/>
        <end position="202"/>
    </location>
</feature>
<evidence type="ECO:0000313" key="3">
    <source>
        <dbReference type="Proteomes" id="UP000606194"/>
    </source>
</evidence>
<proteinExistence type="predicted"/>
<gene>
    <name evidence="2" type="ORF">GCM10010269_17090</name>
</gene>
<evidence type="ECO:0000313" key="2">
    <source>
        <dbReference type="EMBL" id="GGR78461.1"/>
    </source>
</evidence>
<evidence type="ECO:0000256" key="1">
    <source>
        <dbReference type="SAM" id="MobiDB-lite"/>
    </source>
</evidence>
<keyword evidence="3" id="KW-1185">Reference proteome</keyword>
<evidence type="ECO:0008006" key="4">
    <source>
        <dbReference type="Google" id="ProtNLM"/>
    </source>
</evidence>
<dbReference type="AlphaFoldDB" id="A0A918L299"/>